<evidence type="ECO:0000313" key="4">
    <source>
        <dbReference type="Proteomes" id="UP000053766"/>
    </source>
</evidence>
<organism evidence="3 4">
    <name type="scientific">Dictyocaulus viviparus</name>
    <name type="common">Bovine lungworm</name>
    <dbReference type="NCBI Taxonomy" id="29172"/>
    <lineage>
        <taxon>Eukaryota</taxon>
        <taxon>Metazoa</taxon>
        <taxon>Ecdysozoa</taxon>
        <taxon>Nematoda</taxon>
        <taxon>Chromadorea</taxon>
        <taxon>Rhabditida</taxon>
        <taxon>Rhabditina</taxon>
        <taxon>Rhabditomorpha</taxon>
        <taxon>Strongyloidea</taxon>
        <taxon>Metastrongylidae</taxon>
        <taxon>Dictyocaulus</taxon>
    </lineage>
</organism>
<evidence type="ECO:0000313" key="3">
    <source>
        <dbReference type="EMBL" id="KJH48116.1"/>
    </source>
</evidence>
<reference evidence="4" key="2">
    <citation type="journal article" date="2016" name="Sci. Rep.">
        <title>Dictyocaulus viviparus genome, variome and transcriptome elucidate lungworm biology and support future intervention.</title>
        <authorList>
            <person name="McNulty S.N."/>
            <person name="Strube C."/>
            <person name="Rosa B.A."/>
            <person name="Martin J.C."/>
            <person name="Tyagi R."/>
            <person name="Choi Y.J."/>
            <person name="Wang Q."/>
            <person name="Hallsworth Pepin K."/>
            <person name="Zhang X."/>
            <person name="Ozersky P."/>
            <person name="Wilson R.K."/>
            <person name="Sternberg P.W."/>
            <person name="Gasser R.B."/>
            <person name="Mitreva M."/>
        </authorList>
    </citation>
    <scope>NUCLEOTIDE SEQUENCE [LARGE SCALE GENOMIC DNA]</scope>
    <source>
        <strain evidence="4">HannoverDv2000</strain>
    </source>
</reference>
<accession>A0A0D8Y0H8</accession>
<name>A0A0D8Y0H8_DICVI</name>
<dbReference type="GO" id="GO:0006297">
    <property type="term" value="P:nucleotide-excision repair, DNA gap filling"/>
    <property type="evidence" value="ECO:0007669"/>
    <property type="project" value="TreeGrafter"/>
</dbReference>
<dbReference type="OrthoDB" id="206088at2759"/>
<dbReference type="AlphaFoldDB" id="A0A0D8Y0H8"/>
<evidence type="ECO:0000256" key="1">
    <source>
        <dbReference type="ARBA" id="ARBA00022598"/>
    </source>
</evidence>
<dbReference type="InterPro" id="IPR036599">
    <property type="entry name" value="DNA_ligase_N_sf"/>
</dbReference>
<dbReference type="PANTHER" id="PTHR45997:SF1">
    <property type="entry name" value="DNA LIGASE 4"/>
    <property type="match status" value="1"/>
</dbReference>
<dbReference type="EMBL" id="KN716279">
    <property type="protein sequence ID" value="KJH48116.1"/>
    <property type="molecule type" value="Genomic_DNA"/>
</dbReference>
<dbReference type="GO" id="GO:0032807">
    <property type="term" value="C:DNA ligase IV complex"/>
    <property type="evidence" value="ECO:0007669"/>
    <property type="project" value="TreeGrafter"/>
</dbReference>
<keyword evidence="1" id="KW-0436">Ligase</keyword>
<dbReference type="Pfam" id="PF04675">
    <property type="entry name" value="DNA_ligase_A_N"/>
    <property type="match status" value="1"/>
</dbReference>
<dbReference type="GO" id="GO:0003677">
    <property type="term" value="F:DNA binding"/>
    <property type="evidence" value="ECO:0007669"/>
    <property type="project" value="InterPro"/>
</dbReference>
<reference evidence="3 4" key="1">
    <citation type="submission" date="2013-11" db="EMBL/GenBank/DDBJ databases">
        <title>Draft genome of the bovine lungworm Dictyocaulus viviparus.</title>
        <authorList>
            <person name="Mitreva M."/>
        </authorList>
    </citation>
    <scope>NUCLEOTIDE SEQUENCE [LARGE SCALE GENOMIC DNA]</scope>
    <source>
        <strain evidence="3 4">HannoverDv2000</strain>
    </source>
</reference>
<dbReference type="InterPro" id="IPR029710">
    <property type="entry name" value="LIG4"/>
</dbReference>
<proteinExistence type="predicted"/>
<dbReference type="GO" id="GO:0005524">
    <property type="term" value="F:ATP binding"/>
    <property type="evidence" value="ECO:0007669"/>
    <property type="project" value="InterPro"/>
</dbReference>
<dbReference type="GO" id="GO:0005958">
    <property type="term" value="C:DNA-dependent protein kinase-DNA ligase 4 complex"/>
    <property type="evidence" value="ECO:0007669"/>
    <property type="project" value="TreeGrafter"/>
</dbReference>
<evidence type="ECO:0000259" key="2">
    <source>
        <dbReference type="Pfam" id="PF04675"/>
    </source>
</evidence>
<feature type="domain" description="DNA ligase ATP-dependent N-terminal" evidence="2">
    <location>
        <begin position="8"/>
        <end position="137"/>
    </location>
</feature>
<gene>
    <name evidence="3" type="ORF">DICVIV_05770</name>
</gene>
<dbReference type="GO" id="GO:0003910">
    <property type="term" value="F:DNA ligase (ATP) activity"/>
    <property type="evidence" value="ECO:0007669"/>
    <property type="project" value="InterPro"/>
</dbReference>
<dbReference type="GO" id="GO:0006303">
    <property type="term" value="P:double-strand break repair via nonhomologous end joining"/>
    <property type="evidence" value="ECO:0007669"/>
    <property type="project" value="TreeGrafter"/>
</dbReference>
<dbReference type="Proteomes" id="UP000053766">
    <property type="component" value="Unassembled WGS sequence"/>
</dbReference>
<dbReference type="Gene3D" id="1.10.3260.10">
    <property type="entry name" value="DNA ligase, ATP-dependent, N-terminal domain"/>
    <property type="match status" value="1"/>
</dbReference>
<dbReference type="PANTHER" id="PTHR45997">
    <property type="entry name" value="DNA LIGASE 4"/>
    <property type="match status" value="1"/>
</dbReference>
<sequence length="229" mass="25815">MLVDRVKYSDLCVLLSKLRDAKGANVSSIRRKHFEKFITGCTEQCDDCEETDEAIYSVVRLVLTSLDPRTMSIKEKKLVDRVCKAMAISSTDIEGLNISNATEVCEILANEVSSRIAPDDFEHLSIAEINERLDNMSINAETVGADLLPTLRMKTEAGQMMCFYLTWPPGNIVGRFITPIQQHILFINSEFTVAGCPPASRSTDLQFLFKNCSQNELFWLFCIMIKNVE</sequence>
<feature type="non-terminal residue" evidence="3">
    <location>
        <position position="229"/>
    </location>
</feature>
<dbReference type="STRING" id="29172.A0A0D8Y0H8"/>
<protein>
    <recommendedName>
        <fullName evidence="2">DNA ligase ATP-dependent N-terminal domain-containing protein</fullName>
    </recommendedName>
</protein>
<keyword evidence="4" id="KW-1185">Reference proteome</keyword>
<dbReference type="GO" id="GO:0006310">
    <property type="term" value="P:DNA recombination"/>
    <property type="evidence" value="ECO:0007669"/>
    <property type="project" value="InterPro"/>
</dbReference>
<dbReference type="InterPro" id="IPR012308">
    <property type="entry name" value="DNA_ligase_ATP-dep_N"/>
</dbReference>